<accession>A0ABP9VH58</accession>
<dbReference type="Proteomes" id="UP001458946">
    <property type="component" value="Unassembled WGS sequence"/>
</dbReference>
<feature type="signal peptide" evidence="1">
    <location>
        <begin position="1"/>
        <end position="21"/>
    </location>
</feature>
<reference evidence="2 3" key="1">
    <citation type="submission" date="2024-02" db="EMBL/GenBank/DDBJ databases">
        <title>Deinococcus xinjiangensis NBRC 107630.</title>
        <authorList>
            <person name="Ichikawa N."/>
            <person name="Katano-Makiyama Y."/>
            <person name="Hidaka K."/>
        </authorList>
    </citation>
    <scope>NUCLEOTIDE SEQUENCE [LARGE SCALE GENOMIC DNA]</scope>
    <source>
        <strain evidence="2 3">NBRC 107630</strain>
    </source>
</reference>
<keyword evidence="3" id="KW-1185">Reference proteome</keyword>
<sequence>MKKIALLALLPLTLGSCGLFGTPKTPSINGSITGTAPTVPAGSAIKIAVVGLTATGIVNDTPGQVTGFNNTKYSTDYPSNPSDGRYIVVAFVDKNNDGKFNLGETSTSLTDTNHYLVYSKNGDANLKYGVGWNYVKDGTPSQPLIITDYDLKW</sequence>
<evidence type="ECO:0008006" key="4">
    <source>
        <dbReference type="Google" id="ProtNLM"/>
    </source>
</evidence>
<dbReference type="PROSITE" id="PS51257">
    <property type="entry name" value="PROKAR_LIPOPROTEIN"/>
    <property type="match status" value="1"/>
</dbReference>
<evidence type="ECO:0000256" key="1">
    <source>
        <dbReference type="SAM" id="SignalP"/>
    </source>
</evidence>
<organism evidence="2 3">
    <name type="scientific">Deinococcus xinjiangensis</name>
    <dbReference type="NCBI Taxonomy" id="457454"/>
    <lineage>
        <taxon>Bacteria</taxon>
        <taxon>Thermotogati</taxon>
        <taxon>Deinococcota</taxon>
        <taxon>Deinococci</taxon>
        <taxon>Deinococcales</taxon>
        <taxon>Deinococcaceae</taxon>
        <taxon>Deinococcus</taxon>
    </lineage>
</organism>
<dbReference type="EMBL" id="BAABRN010000078">
    <property type="protein sequence ID" value="GAA5503976.1"/>
    <property type="molecule type" value="Genomic_DNA"/>
</dbReference>
<gene>
    <name evidence="2" type="ORF">Dxin01_03744</name>
</gene>
<evidence type="ECO:0000313" key="3">
    <source>
        <dbReference type="Proteomes" id="UP001458946"/>
    </source>
</evidence>
<feature type="chain" id="PRO_5045594524" description="Lipoprotein" evidence="1">
    <location>
        <begin position="22"/>
        <end position="153"/>
    </location>
</feature>
<name>A0ABP9VH58_9DEIO</name>
<proteinExistence type="predicted"/>
<keyword evidence="1" id="KW-0732">Signal</keyword>
<dbReference type="RefSeq" id="WP_353543941.1">
    <property type="nucleotide sequence ID" value="NZ_BAABRN010000078.1"/>
</dbReference>
<comment type="caution">
    <text evidence="2">The sequence shown here is derived from an EMBL/GenBank/DDBJ whole genome shotgun (WGS) entry which is preliminary data.</text>
</comment>
<evidence type="ECO:0000313" key="2">
    <source>
        <dbReference type="EMBL" id="GAA5503976.1"/>
    </source>
</evidence>
<protein>
    <recommendedName>
        <fullName evidence="4">Lipoprotein</fullName>
    </recommendedName>
</protein>